<gene>
    <name evidence="2" type="ORF">J0A69_01645</name>
</gene>
<dbReference type="SUPFAM" id="SSF109604">
    <property type="entry name" value="HD-domain/PDEase-like"/>
    <property type="match status" value="1"/>
</dbReference>
<dbReference type="InterPro" id="IPR006674">
    <property type="entry name" value="HD_domain"/>
</dbReference>
<evidence type="ECO:0000313" key="3">
    <source>
        <dbReference type="Proteomes" id="UP000664480"/>
    </source>
</evidence>
<evidence type="ECO:0000313" key="2">
    <source>
        <dbReference type="EMBL" id="MBN7814106.1"/>
    </source>
</evidence>
<accession>A0ABS3CC54</accession>
<dbReference type="EMBL" id="JAFKCU010000001">
    <property type="protein sequence ID" value="MBN7814106.1"/>
    <property type="molecule type" value="Genomic_DNA"/>
</dbReference>
<feature type="domain" description="HD" evidence="1">
    <location>
        <begin position="29"/>
        <end position="123"/>
    </location>
</feature>
<name>A0ABS3CC54_9BACT</name>
<dbReference type="InterPro" id="IPR003607">
    <property type="entry name" value="HD/PDEase_dom"/>
</dbReference>
<evidence type="ECO:0000259" key="1">
    <source>
        <dbReference type="Pfam" id="PF01966"/>
    </source>
</evidence>
<dbReference type="Pfam" id="PF01966">
    <property type="entry name" value="HD"/>
    <property type="match status" value="1"/>
</dbReference>
<protein>
    <submittedName>
        <fullName evidence="2">HD domain-containing protein</fullName>
    </submittedName>
</protein>
<keyword evidence="3" id="KW-1185">Reference proteome</keyword>
<proteinExistence type="predicted"/>
<dbReference type="Proteomes" id="UP000664480">
    <property type="component" value="Unassembled WGS sequence"/>
</dbReference>
<organism evidence="2 3">
    <name type="scientific">Algoriphagus pacificus</name>
    <dbReference type="NCBI Taxonomy" id="2811234"/>
    <lineage>
        <taxon>Bacteria</taxon>
        <taxon>Pseudomonadati</taxon>
        <taxon>Bacteroidota</taxon>
        <taxon>Cytophagia</taxon>
        <taxon>Cytophagales</taxon>
        <taxon>Cyclobacteriaceae</taxon>
        <taxon>Algoriphagus</taxon>
    </lineage>
</organism>
<dbReference type="RefSeq" id="WP_206584771.1">
    <property type="nucleotide sequence ID" value="NZ_JAFKCU010000001.1"/>
</dbReference>
<dbReference type="CDD" id="cd00077">
    <property type="entry name" value="HDc"/>
    <property type="match status" value="1"/>
</dbReference>
<sequence>MKGYLKLRKIVLDKLKANLPDYLSYHGMDHTLDVLNVCEQYIKRLKLNEEERYLLRMGAIVHDMGFLKGPANHEAVGSEMAAEIMTDLGMPGNYIAEVKGLVMATKIPQTPLNDLQKIICDADLDYLGRSDYPEISSRLYQELKYMKVLETEEQWKNLQINFLKAHHFQTPFAVKNREPKKQEWLKKLLES</sequence>
<reference evidence="2 3" key="1">
    <citation type="submission" date="2021-03" db="EMBL/GenBank/DDBJ databases">
        <title>novel species isolated from a fishpond in China.</title>
        <authorList>
            <person name="Lu H."/>
            <person name="Cai Z."/>
        </authorList>
    </citation>
    <scope>NUCLEOTIDE SEQUENCE [LARGE SCALE GENOMIC DNA]</scope>
    <source>
        <strain evidence="2 3">YJ13C</strain>
    </source>
</reference>
<comment type="caution">
    <text evidence="2">The sequence shown here is derived from an EMBL/GenBank/DDBJ whole genome shotgun (WGS) entry which is preliminary data.</text>
</comment>
<dbReference type="Gene3D" id="1.10.3210.10">
    <property type="entry name" value="Hypothetical protein af1432"/>
    <property type="match status" value="1"/>
</dbReference>